<feature type="domain" description="Peptidase M20 dimerisation" evidence="5">
    <location>
        <begin position="212"/>
        <end position="314"/>
    </location>
</feature>
<dbReference type="SUPFAM" id="SSF53187">
    <property type="entry name" value="Zn-dependent exopeptidases"/>
    <property type="match status" value="1"/>
</dbReference>
<dbReference type="NCBIfam" id="TIGR01879">
    <property type="entry name" value="hydantase"/>
    <property type="match status" value="1"/>
</dbReference>
<feature type="binding site" evidence="3">
    <location>
        <position position="82"/>
    </location>
    <ligand>
        <name>Zn(2+)</name>
        <dbReference type="ChEBI" id="CHEBI:29105"/>
        <label>1</label>
    </ligand>
</feature>
<dbReference type="Pfam" id="PF01546">
    <property type="entry name" value="Peptidase_M20"/>
    <property type="match status" value="1"/>
</dbReference>
<dbReference type="GeneID" id="78391356"/>
<dbReference type="InterPro" id="IPR036264">
    <property type="entry name" value="Bact_exopeptidase_dim_dom"/>
</dbReference>
<comment type="similarity">
    <text evidence="1">Belongs to the peptidase M20 family.</text>
</comment>
<dbReference type="GO" id="GO:0046872">
    <property type="term" value="F:metal ion binding"/>
    <property type="evidence" value="ECO:0007669"/>
    <property type="project" value="UniProtKB-KW"/>
</dbReference>
<dbReference type="InterPro" id="IPR002933">
    <property type="entry name" value="Peptidase_M20"/>
</dbReference>
<keyword evidence="7" id="KW-1185">Reference proteome</keyword>
<comment type="cofactor">
    <cofactor evidence="3">
        <name>Zn(2+)</name>
        <dbReference type="ChEBI" id="CHEBI:29105"/>
    </cofactor>
    <text evidence="3">Binds 2 Zn(2+) ions per subunit.</text>
</comment>
<dbReference type="KEGG" id="mdv:C5Q96_03675"/>
<dbReference type="AlphaFoldDB" id="A0A2S0L3W7"/>
<feature type="binding site" evidence="4">
    <location>
        <position position="278"/>
    </location>
    <ligand>
        <name>allantoate</name>
        <dbReference type="ChEBI" id="CHEBI:17536"/>
    </ligand>
</feature>
<dbReference type="Gene3D" id="3.30.70.360">
    <property type="match status" value="1"/>
</dbReference>
<dbReference type="PANTHER" id="PTHR32494:SF5">
    <property type="entry name" value="ALLANTOATE AMIDOHYDROLASE"/>
    <property type="match status" value="1"/>
</dbReference>
<gene>
    <name evidence="6" type="ORF">C5Q96_03675</name>
</gene>
<dbReference type="OrthoDB" id="9808195at2"/>
<reference evidence="7" key="1">
    <citation type="submission" date="2018-02" db="EMBL/GenBank/DDBJ databases">
        <authorList>
            <person name="Holder M.E."/>
            <person name="Ajami N.J."/>
            <person name="Petrosino J.F."/>
        </authorList>
    </citation>
    <scope>NUCLEOTIDE SEQUENCE [LARGE SCALE GENOMIC DNA]</scope>
    <source>
        <strain evidence="7">CCUG 47132</strain>
    </source>
</reference>
<sequence length="413" mass="45166">MEIEMITGRIAQNLEHLKRYTSTPDAGCTRLPFTKETREAVDYLRKEMEEIGLEVKEDAAGNVYGILRGTDPTLPCVMTGSHIDSVLHGGNYDGIGGVVCSLEVARQIVEMGLEHKRDLVVIGFMDEEGMRFGTGYFGSGAILGHRNAEYTRQFSDINGVTIAEAMREYGLDPDKVEDAAWPEGSIGNFVEAHIEQGPVLDQKNIEIGLVTGIVGIQRYMVKVYGRADHAGTTPMDMRLDAADVAAKVISKIADWAREKADGTVATVGLIKVPNGGMNIVAEEVEFTVDIRSMNNDNINDIANRIKAALTRECKIMGGSFKIDTKLVITPVELSKSMLDKLETSCKTHGFSYMRMPSGAGHDSLEIGQQLPTVMVFVPSKDGRSHTPVEFSRYSDLAKASVLMTDLIADLLNK</sequence>
<name>A0A2S0L3W7_9FIRM</name>
<feature type="binding site" evidence="3">
    <location>
        <position position="93"/>
    </location>
    <ligand>
        <name>Zn(2+)</name>
        <dbReference type="ChEBI" id="CHEBI:29105"/>
        <label>2</label>
    </ligand>
</feature>
<dbReference type="Gene3D" id="3.40.630.10">
    <property type="entry name" value="Zn peptidases"/>
    <property type="match status" value="1"/>
</dbReference>
<keyword evidence="3" id="KW-0479">Metal-binding</keyword>
<dbReference type="InterPro" id="IPR011650">
    <property type="entry name" value="Peptidase_M20_dimer"/>
</dbReference>
<proteinExistence type="inferred from homology"/>
<evidence type="ECO:0000256" key="2">
    <source>
        <dbReference type="ARBA" id="ARBA00022801"/>
    </source>
</evidence>
<evidence type="ECO:0000313" key="7">
    <source>
        <dbReference type="Proteomes" id="UP000237883"/>
    </source>
</evidence>
<dbReference type="PIRSF" id="PIRSF001235">
    <property type="entry name" value="Amidase_carbamoylase"/>
    <property type="match status" value="1"/>
</dbReference>
<feature type="binding site" evidence="3">
    <location>
        <position position="193"/>
    </location>
    <ligand>
        <name>Zn(2+)</name>
        <dbReference type="ChEBI" id="CHEBI:29105"/>
        <label>1</label>
    </ligand>
</feature>
<feature type="binding site" evidence="3">
    <location>
        <position position="128"/>
    </location>
    <ligand>
        <name>Zn(2+)</name>
        <dbReference type="ChEBI" id="CHEBI:29105"/>
        <label>2</label>
    </ligand>
</feature>
<feature type="binding site" evidence="4">
    <location>
        <position position="218"/>
    </location>
    <ligand>
        <name>allantoate</name>
        <dbReference type="ChEBI" id="CHEBI:17536"/>
    </ligand>
</feature>
<dbReference type="RefSeq" id="WP_106057063.1">
    <property type="nucleotide sequence ID" value="NZ_CAURSC010000002.1"/>
</dbReference>
<dbReference type="SUPFAM" id="SSF55031">
    <property type="entry name" value="Bacterial exopeptidase dimerisation domain"/>
    <property type="match status" value="1"/>
</dbReference>
<keyword evidence="3" id="KW-0862">Zinc</keyword>
<dbReference type="Pfam" id="PF07687">
    <property type="entry name" value="M20_dimer"/>
    <property type="match status" value="1"/>
</dbReference>
<feature type="binding site" evidence="3">
    <location>
        <position position="385"/>
    </location>
    <ligand>
        <name>Zn(2+)</name>
        <dbReference type="ChEBI" id="CHEBI:29105"/>
        <label>2</label>
    </ligand>
</feature>
<protein>
    <submittedName>
        <fullName evidence="6">Zn-dependent hydrolase</fullName>
    </submittedName>
</protein>
<accession>A0A2S0L3W7</accession>
<evidence type="ECO:0000313" key="6">
    <source>
        <dbReference type="EMBL" id="AVM47986.1"/>
    </source>
</evidence>
<evidence type="ECO:0000256" key="4">
    <source>
        <dbReference type="PIRSR" id="PIRSR001235-2"/>
    </source>
</evidence>
<evidence type="ECO:0000256" key="1">
    <source>
        <dbReference type="ARBA" id="ARBA00006153"/>
    </source>
</evidence>
<dbReference type="PANTHER" id="PTHR32494">
    <property type="entry name" value="ALLANTOATE DEIMINASE-RELATED"/>
    <property type="match status" value="1"/>
</dbReference>
<dbReference type="Proteomes" id="UP000237883">
    <property type="component" value="Chromosome"/>
</dbReference>
<feature type="binding site" evidence="3">
    <location>
        <position position="93"/>
    </location>
    <ligand>
        <name>Zn(2+)</name>
        <dbReference type="ChEBI" id="CHEBI:29105"/>
        <label>1</label>
    </ligand>
</feature>
<organism evidence="6 7">
    <name type="scientific">Mogibacterium diversum</name>
    <dbReference type="NCBI Taxonomy" id="114527"/>
    <lineage>
        <taxon>Bacteria</taxon>
        <taxon>Bacillati</taxon>
        <taxon>Bacillota</taxon>
        <taxon>Clostridia</taxon>
        <taxon>Peptostreptococcales</taxon>
        <taxon>Anaerovoracaceae</taxon>
        <taxon>Mogibacterium</taxon>
    </lineage>
</organism>
<keyword evidence="2 6" id="KW-0378">Hydrolase</keyword>
<evidence type="ECO:0000259" key="5">
    <source>
        <dbReference type="Pfam" id="PF07687"/>
    </source>
</evidence>
<dbReference type="CDD" id="cd03884">
    <property type="entry name" value="M20_bAS"/>
    <property type="match status" value="1"/>
</dbReference>
<feature type="binding site" evidence="4">
    <location>
        <position position="291"/>
    </location>
    <ligand>
        <name>allantoate</name>
        <dbReference type="ChEBI" id="CHEBI:17536"/>
    </ligand>
</feature>
<dbReference type="InterPro" id="IPR010158">
    <property type="entry name" value="Amidase_Cbmase"/>
</dbReference>
<dbReference type="EMBL" id="CP027228">
    <property type="protein sequence ID" value="AVM47986.1"/>
    <property type="molecule type" value="Genomic_DNA"/>
</dbReference>
<dbReference type="GO" id="GO:0016813">
    <property type="term" value="F:hydrolase activity, acting on carbon-nitrogen (but not peptide) bonds, in linear amidines"/>
    <property type="evidence" value="ECO:0007669"/>
    <property type="project" value="InterPro"/>
</dbReference>
<evidence type="ECO:0000256" key="3">
    <source>
        <dbReference type="PIRSR" id="PIRSR001235-1"/>
    </source>
</evidence>
<dbReference type="NCBIfam" id="NF006771">
    <property type="entry name" value="PRK09290.1-5"/>
    <property type="match status" value="1"/>
</dbReference>